<dbReference type="Gene3D" id="1.10.167.10">
    <property type="entry name" value="Regulator of G-protein Signalling 4, domain 2"/>
    <property type="match status" value="1"/>
</dbReference>
<dbReference type="AlphaFoldDB" id="A0A210QFZ3"/>
<reference evidence="7 8" key="1">
    <citation type="journal article" date="2017" name="Nat. Ecol. Evol.">
        <title>Scallop genome provides insights into evolution of bilaterian karyotype and development.</title>
        <authorList>
            <person name="Wang S."/>
            <person name="Zhang J."/>
            <person name="Jiao W."/>
            <person name="Li J."/>
            <person name="Xun X."/>
            <person name="Sun Y."/>
            <person name="Guo X."/>
            <person name="Huan P."/>
            <person name="Dong B."/>
            <person name="Zhang L."/>
            <person name="Hu X."/>
            <person name="Sun X."/>
            <person name="Wang J."/>
            <person name="Zhao C."/>
            <person name="Wang Y."/>
            <person name="Wang D."/>
            <person name="Huang X."/>
            <person name="Wang R."/>
            <person name="Lv J."/>
            <person name="Li Y."/>
            <person name="Zhang Z."/>
            <person name="Liu B."/>
            <person name="Lu W."/>
            <person name="Hui Y."/>
            <person name="Liang J."/>
            <person name="Zhou Z."/>
            <person name="Hou R."/>
            <person name="Li X."/>
            <person name="Liu Y."/>
            <person name="Li H."/>
            <person name="Ning X."/>
            <person name="Lin Y."/>
            <person name="Zhao L."/>
            <person name="Xing Q."/>
            <person name="Dou J."/>
            <person name="Li Y."/>
            <person name="Mao J."/>
            <person name="Guo H."/>
            <person name="Dou H."/>
            <person name="Li T."/>
            <person name="Mu C."/>
            <person name="Jiang W."/>
            <person name="Fu Q."/>
            <person name="Fu X."/>
            <person name="Miao Y."/>
            <person name="Liu J."/>
            <person name="Yu Q."/>
            <person name="Li R."/>
            <person name="Liao H."/>
            <person name="Li X."/>
            <person name="Kong Y."/>
            <person name="Jiang Z."/>
            <person name="Chourrout D."/>
            <person name="Li R."/>
            <person name="Bao Z."/>
        </authorList>
    </citation>
    <scope>NUCLEOTIDE SEQUENCE [LARGE SCALE GENOMIC DNA]</scope>
    <source>
        <strain evidence="7 8">PY_sf001</strain>
    </source>
</reference>
<protein>
    <submittedName>
        <fullName evidence="7">Sorting nexin-25</fullName>
    </submittedName>
</protein>
<dbReference type="PROSITE" id="PS50195">
    <property type="entry name" value="PX"/>
    <property type="match status" value="1"/>
</dbReference>
<feature type="domain" description="PX" evidence="5">
    <location>
        <begin position="617"/>
        <end position="740"/>
    </location>
</feature>
<accession>A0A210QFZ3</accession>
<evidence type="ECO:0000313" key="8">
    <source>
        <dbReference type="Proteomes" id="UP000242188"/>
    </source>
</evidence>
<comment type="caution">
    <text evidence="7">The sequence shown here is derived from an EMBL/GenBank/DDBJ whole genome shotgun (WGS) entry which is preliminary data.</text>
</comment>
<keyword evidence="2" id="KW-0175">Coiled coil</keyword>
<dbReference type="Pfam" id="PF00615">
    <property type="entry name" value="RGS"/>
    <property type="match status" value="1"/>
</dbReference>
<evidence type="ECO:0000313" key="7">
    <source>
        <dbReference type="EMBL" id="OWF47677.1"/>
    </source>
</evidence>
<feature type="transmembrane region" description="Helical" evidence="3">
    <location>
        <begin position="31"/>
        <end position="51"/>
    </location>
</feature>
<evidence type="ECO:0000256" key="3">
    <source>
        <dbReference type="SAM" id="Phobius"/>
    </source>
</evidence>
<organism evidence="7 8">
    <name type="scientific">Mizuhopecten yessoensis</name>
    <name type="common">Japanese scallop</name>
    <name type="synonym">Patinopecten yessoensis</name>
    <dbReference type="NCBI Taxonomy" id="6573"/>
    <lineage>
        <taxon>Eukaryota</taxon>
        <taxon>Metazoa</taxon>
        <taxon>Spiralia</taxon>
        <taxon>Lophotrochozoa</taxon>
        <taxon>Mollusca</taxon>
        <taxon>Bivalvia</taxon>
        <taxon>Autobranchia</taxon>
        <taxon>Pteriomorphia</taxon>
        <taxon>Pectinida</taxon>
        <taxon>Pectinoidea</taxon>
        <taxon>Pectinidae</taxon>
        <taxon>Mizuhopecten</taxon>
    </lineage>
</organism>
<dbReference type="PROSITE" id="PS50132">
    <property type="entry name" value="RGS"/>
    <property type="match status" value="1"/>
</dbReference>
<comment type="similarity">
    <text evidence="1">Belongs to the sorting nexin family.</text>
</comment>
<keyword evidence="3" id="KW-0812">Transmembrane</keyword>
<dbReference type="InterPro" id="IPR003114">
    <property type="entry name" value="Phox_assoc"/>
</dbReference>
<evidence type="ECO:0000256" key="2">
    <source>
        <dbReference type="SAM" id="Coils"/>
    </source>
</evidence>
<dbReference type="Proteomes" id="UP000242188">
    <property type="component" value="Unassembled WGS sequence"/>
</dbReference>
<keyword evidence="3" id="KW-1133">Transmembrane helix</keyword>
<dbReference type="PROSITE" id="PS51207">
    <property type="entry name" value="PXA"/>
    <property type="match status" value="1"/>
</dbReference>
<sequence>MNTVQSVVLGCGGLVLAVLYQCDCLFTTAFVILHLVVIGAGIFLGTSWSLVRGKQYKPTSAPPEELMVNTLIQKLMERKADKRGEPKKVVVSRNIDLALQEVIDLALRDFVLTWYEDLSRDQESLLTAVKGDVWILIKRLSTRLSKVDTMKIITQDVVDKLHAHFTEIRLAAKSGSDSSVGDGKAFNLHPWLASEASEREFLSQLCEVLLLIFLPDSYHGCTTIRHILREIITSSGLQPMVDMVCDPDYINEKLIAYIDYRRQVSEDTRRTYLYAANYEDFVKMIGKCEDIEHLKQIRYNIITEIIQATTIKNLQQEQAGTGKPGSPKGMAKGELLKSRNLKRYINQLTVAKSKCEKRIRSLGGPDYKYYTDNADGDSQVEKVMTFSEVMDSPLARQELFKFLKRDDNESLLGFWNAVEKLRSADKRQYHQLGSDIFYQYISSSTTVVKTDRSLVKTMETFLKGDTGPDAFYEAQDQVYQVLQKDHYPSFLVSDIYYRFIISDDDERMEAASVSSKDQFFFGPTESFLEPEDEDDSENGDLFASESYAAQQRLETLDEKIRNKTQAIQAVKTSKKTDDAKIGKVEKDMEKERENLMNEKKQLEAHILRMQKWCENQGKWRAHVYETETFEEGEKKTPVFVLIIHLVGAGMSQNLQKSSHGWVVSRTLPEFHKMHRQLIQIGSWLKKKDLPTIGRFTTVDDKFIQESKVAINEYLSAVIKDERMAQSEVLCRFLTPTPDYLKQQETAAKKNTFFLGSLLKSLPKIGQESHENEDELLFSVEDSSKLDRSKDSIAEPFYNLVNEVFELRGMFKWLRKSFIAFVEVSFGRSINRQLRDTVDWIFSEPMVIYYVRMFKDSMWPEGKLAPYAEAKSEEKKFRTRMEAKEKFLTNIPDALKSLLGENNARRGSIKVFEVLQDTRLNKHLFYILLEVVLMEICPELNEMEIPSSSTEILTL</sequence>
<dbReference type="InterPro" id="IPR044926">
    <property type="entry name" value="RGS_subdomain_2"/>
</dbReference>
<keyword evidence="8" id="KW-1185">Reference proteome</keyword>
<name>A0A210QFZ3_MIZYE</name>
<dbReference type="InterPro" id="IPR016137">
    <property type="entry name" value="RGS"/>
</dbReference>
<evidence type="ECO:0000259" key="4">
    <source>
        <dbReference type="PROSITE" id="PS50132"/>
    </source>
</evidence>
<dbReference type="PANTHER" id="PTHR22775">
    <property type="entry name" value="SORTING NEXIN"/>
    <property type="match status" value="1"/>
</dbReference>
<dbReference type="Pfam" id="PF02194">
    <property type="entry name" value="PXA"/>
    <property type="match status" value="1"/>
</dbReference>
<feature type="domain" description="RGS" evidence="4">
    <location>
        <begin position="385"/>
        <end position="500"/>
    </location>
</feature>
<dbReference type="OrthoDB" id="120967at2759"/>
<feature type="coiled-coil region" evidence="2">
    <location>
        <begin position="553"/>
        <end position="608"/>
    </location>
</feature>
<gene>
    <name evidence="7" type="ORF">KP79_PYT12831</name>
</gene>
<evidence type="ECO:0000259" key="6">
    <source>
        <dbReference type="PROSITE" id="PS51207"/>
    </source>
</evidence>
<dbReference type="EMBL" id="NEDP02003825">
    <property type="protein sequence ID" value="OWF47677.1"/>
    <property type="molecule type" value="Genomic_DNA"/>
</dbReference>
<dbReference type="SMART" id="SM00313">
    <property type="entry name" value="PXA"/>
    <property type="match status" value="1"/>
</dbReference>
<dbReference type="Pfam" id="PF08628">
    <property type="entry name" value="Nexin_C"/>
    <property type="match status" value="1"/>
</dbReference>
<dbReference type="InterPro" id="IPR036871">
    <property type="entry name" value="PX_dom_sf"/>
</dbReference>
<feature type="domain" description="PXA" evidence="6">
    <location>
        <begin position="92"/>
        <end position="262"/>
    </location>
</feature>
<dbReference type="GO" id="GO:0035091">
    <property type="term" value="F:phosphatidylinositol binding"/>
    <property type="evidence" value="ECO:0007669"/>
    <property type="project" value="InterPro"/>
</dbReference>
<proteinExistence type="inferred from homology"/>
<dbReference type="PRINTS" id="PR01301">
    <property type="entry name" value="RGSPROTEIN"/>
</dbReference>
<dbReference type="SUPFAM" id="SSF48097">
    <property type="entry name" value="Regulator of G-protein signaling, RGS"/>
    <property type="match status" value="1"/>
</dbReference>
<dbReference type="InterPro" id="IPR001683">
    <property type="entry name" value="PX_dom"/>
</dbReference>
<dbReference type="InterPro" id="IPR013937">
    <property type="entry name" value="Sorting_nexin_C"/>
</dbReference>
<dbReference type="SUPFAM" id="SSF64268">
    <property type="entry name" value="PX domain"/>
    <property type="match status" value="1"/>
</dbReference>
<dbReference type="InterPro" id="IPR036305">
    <property type="entry name" value="RGS_sf"/>
</dbReference>
<dbReference type="Pfam" id="PF00787">
    <property type="entry name" value="PX"/>
    <property type="match status" value="1"/>
</dbReference>
<evidence type="ECO:0000259" key="5">
    <source>
        <dbReference type="PROSITE" id="PS50195"/>
    </source>
</evidence>
<dbReference type="SMART" id="SM00315">
    <property type="entry name" value="RGS"/>
    <property type="match status" value="1"/>
</dbReference>
<keyword evidence="3" id="KW-0472">Membrane</keyword>
<dbReference type="PANTHER" id="PTHR22775:SF48">
    <property type="entry name" value="SORTING NEXIN-25"/>
    <property type="match status" value="1"/>
</dbReference>
<evidence type="ECO:0000256" key="1">
    <source>
        <dbReference type="ARBA" id="ARBA00010883"/>
    </source>
</evidence>
<dbReference type="STRING" id="6573.A0A210QFZ3"/>
<dbReference type="Gene3D" id="3.30.1520.10">
    <property type="entry name" value="Phox-like domain"/>
    <property type="match status" value="1"/>
</dbReference>